<dbReference type="PROSITE" id="PS50821">
    <property type="entry name" value="PAZ"/>
    <property type="match status" value="1"/>
</dbReference>
<feature type="region of interest" description="Disordered" evidence="2">
    <location>
        <begin position="1"/>
        <end position="111"/>
    </location>
</feature>
<evidence type="ECO:0000256" key="2">
    <source>
        <dbReference type="SAM" id="MobiDB-lite"/>
    </source>
</evidence>
<dbReference type="InterPro" id="IPR003165">
    <property type="entry name" value="Piwi"/>
</dbReference>
<feature type="compositionally biased region" description="Basic and acidic residues" evidence="2">
    <location>
        <begin position="16"/>
        <end position="37"/>
    </location>
</feature>
<dbReference type="Gene3D" id="3.40.50.2300">
    <property type="match status" value="1"/>
</dbReference>
<dbReference type="Gene3D" id="3.30.420.10">
    <property type="entry name" value="Ribonuclease H-like superfamily/Ribonuclease H"/>
    <property type="match status" value="1"/>
</dbReference>
<dbReference type="Proteomes" id="UP000887577">
    <property type="component" value="Unplaced"/>
</dbReference>
<feature type="compositionally biased region" description="Basic and acidic residues" evidence="2">
    <location>
        <begin position="52"/>
        <end position="65"/>
    </location>
</feature>
<proteinExistence type="inferred from homology"/>
<dbReference type="WBParaSite" id="PSU_v2.g9311.t1">
    <property type="protein sequence ID" value="PSU_v2.g9311.t1"/>
    <property type="gene ID" value="PSU_v2.g9311"/>
</dbReference>
<dbReference type="PROSITE" id="PS50822">
    <property type="entry name" value="PIWI"/>
    <property type="match status" value="1"/>
</dbReference>
<evidence type="ECO:0000313" key="6">
    <source>
        <dbReference type="WBParaSite" id="PSU_v2.g9311.t1"/>
    </source>
</evidence>
<feature type="compositionally biased region" description="Gly residues" evidence="2">
    <location>
        <begin position="78"/>
        <end position="92"/>
    </location>
</feature>
<feature type="domain" description="PAZ" evidence="3">
    <location>
        <begin position="367"/>
        <end position="461"/>
    </location>
</feature>
<evidence type="ECO:0000259" key="3">
    <source>
        <dbReference type="PROSITE" id="PS50821"/>
    </source>
</evidence>
<dbReference type="Pfam" id="PF02171">
    <property type="entry name" value="Piwi"/>
    <property type="match status" value="1"/>
</dbReference>
<dbReference type="PANTHER" id="PTHR22891">
    <property type="entry name" value="EUKARYOTIC TRANSLATION INITIATION FACTOR 2C"/>
    <property type="match status" value="1"/>
</dbReference>
<evidence type="ECO:0000256" key="1">
    <source>
        <dbReference type="RuleBase" id="RU361178"/>
    </source>
</evidence>
<feature type="domain" description="Piwi" evidence="4">
    <location>
        <begin position="630"/>
        <end position="816"/>
    </location>
</feature>
<dbReference type="InterPro" id="IPR036085">
    <property type="entry name" value="PAZ_dom_sf"/>
</dbReference>
<dbReference type="InterPro" id="IPR036397">
    <property type="entry name" value="RNaseH_sf"/>
</dbReference>
<dbReference type="GO" id="GO:0003723">
    <property type="term" value="F:RNA binding"/>
    <property type="evidence" value="ECO:0007669"/>
    <property type="project" value="InterPro"/>
</dbReference>
<reference evidence="6" key="1">
    <citation type="submission" date="2022-11" db="UniProtKB">
        <authorList>
            <consortium name="WormBaseParasite"/>
        </authorList>
    </citation>
    <scope>IDENTIFICATION</scope>
</reference>
<dbReference type="SUPFAM" id="SSF53098">
    <property type="entry name" value="Ribonuclease H-like"/>
    <property type="match status" value="1"/>
</dbReference>
<accession>A0A914ZBK9</accession>
<dbReference type="SMART" id="SM00950">
    <property type="entry name" value="Piwi"/>
    <property type="match status" value="1"/>
</dbReference>
<name>A0A914ZBK9_9BILA</name>
<dbReference type="Gene3D" id="2.170.260.10">
    <property type="entry name" value="paz domain"/>
    <property type="match status" value="1"/>
</dbReference>
<evidence type="ECO:0000259" key="4">
    <source>
        <dbReference type="PROSITE" id="PS50822"/>
    </source>
</evidence>
<keyword evidence="5" id="KW-1185">Reference proteome</keyword>
<dbReference type="InterPro" id="IPR003100">
    <property type="entry name" value="PAZ_dom"/>
</dbReference>
<dbReference type="SMART" id="SM00949">
    <property type="entry name" value="PAZ"/>
    <property type="match status" value="1"/>
</dbReference>
<comment type="similarity">
    <text evidence="1">Belongs to the argonaute family.</text>
</comment>
<organism evidence="5 6">
    <name type="scientific">Panagrolaimus superbus</name>
    <dbReference type="NCBI Taxonomy" id="310955"/>
    <lineage>
        <taxon>Eukaryota</taxon>
        <taxon>Metazoa</taxon>
        <taxon>Ecdysozoa</taxon>
        <taxon>Nematoda</taxon>
        <taxon>Chromadorea</taxon>
        <taxon>Rhabditida</taxon>
        <taxon>Tylenchina</taxon>
        <taxon>Panagrolaimomorpha</taxon>
        <taxon>Panagrolaimoidea</taxon>
        <taxon>Panagrolaimidae</taxon>
        <taxon>Panagrolaimus</taxon>
    </lineage>
</organism>
<dbReference type="CDD" id="cd02846">
    <property type="entry name" value="PAZ_argonaute_like"/>
    <property type="match status" value="1"/>
</dbReference>
<sequence length="942" mass="107290">MDQHSYADYNNVRRFASSDRSDDRRSSYHHSSNDRAPRSSSSYHPYAQRNGYNDRRSDGYSDRGRGSYRNGYESNRGRGYGNNRGRGSGPGTGKARDDDSKTEPLPSTESKIVPLSELQRYPVLFKSHMMAQVNGYEITAKNGKNVYQYDIQWNGITKKGKDVNLNTQTKAAHRLQLKQVALFTVFDQLLRDNKEFFGYDEKDAELVFDTGSIFFAHRKLLEKGETHELEIKIDGFAQEAKDYYKDIENATAVISLAGEINISALNGDLMNDRPIIQYLELAFSQDQRKRLFYSGAYYCFGNEFFKKDSAEVVYQTPFVLKTGCIRSIRLIGEPADKKLLIHLIPKKTAFYGTKSLVELIEHTIKIKVTDIWNRNNLQLANDAIKNLTVCTKHMENNRSFVASGLSKYSAKQQTFEIDGKDVTVADYFYKTYNKRLRDPDLPCVVERGTNYYPLEVLEIAEVQKIPKAKQNKFLASKITNQCCFDPAHSVVAIEEQCEYAEIRMSNNYIKNTGCRVDARHLLTVPAKQLYPPTIVFKDTQKTLNSGLFGMQVGDKFFEPACVQKLAFVLASRYLHEDPANNFVDEFLKRLKLYGVEIKEYRICKWKNGGKDYERLMDFAKDGYDYVFAIAGGINWSLASDSAHIKEYGNVDLLKSMMNNTMFFGIDLSHPFGSNDPTCVGFASNLNSTSSCMLKGDFGYQSPRETLVDKKLLSSKFIDAVKAYYRNSGQYPSWIVVYRAGLSEGEIQKVQEQEISVLKSAIDELQKNNAEFYQLAVKLTFVMINEKTNYRLFKEKINENDKAPAQNLPPGTCVSEVGQNRIPSFILISQRPLKGTARPTVYCVLEGADVVPLPHLEWLTYCLCYSNTNNTPTSICGPLDSASDLSKRARNNLKQWKAQKVDHNAVDKIFWSEDDKNDEKGDGYLDMLNQKLKAGILEDRFWA</sequence>
<dbReference type="Pfam" id="PF02170">
    <property type="entry name" value="PAZ"/>
    <property type="match status" value="1"/>
</dbReference>
<dbReference type="InterPro" id="IPR012337">
    <property type="entry name" value="RNaseH-like_sf"/>
</dbReference>
<dbReference type="SUPFAM" id="SSF101690">
    <property type="entry name" value="PAZ domain"/>
    <property type="match status" value="1"/>
</dbReference>
<protein>
    <submittedName>
        <fullName evidence="6">Piwi domain-containing protein</fullName>
    </submittedName>
</protein>
<dbReference type="AlphaFoldDB" id="A0A914ZBK9"/>
<evidence type="ECO:0000313" key="5">
    <source>
        <dbReference type="Proteomes" id="UP000887577"/>
    </source>
</evidence>